<dbReference type="EMBL" id="OBMQ01000004">
    <property type="protein sequence ID" value="SOC05749.1"/>
    <property type="molecule type" value="Genomic_DNA"/>
</dbReference>
<dbReference type="AlphaFoldDB" id="A0A285SEP4"/>
<dbReference type="Proteomes" id="UP000219636">
    <property type="component" value="Unassembled WGS sequence"/>
</dbReference>
<dbReference type="InterPro" id="IPR018647">
    <property type="entry name" value="SLFN_3-like_DNA/RNA_helicase"/>
</dbReference>
<dbReference type="InterPro" id="IPR027417">
    <property type="entry name" value="P-loop_NTPase"/>
</dbReference>
<evidence type="ECO:0000313" key="3">
    <source>
        <dbReference type="Proteomes" id="UP000219636"/>
    </source>
</evidence>
<dbReference type="OrthoDB" id="1411900at2"/>
<dbReference type="SMART" id="SM00382">
    <property type="entry name" value="AAA"/>
    <property type="match status" value="1"/>
</dbReference>
<accession>A0A285SEP4</accession>
<protein>
    <submittedName>
        <fullName evidence="2">Uncharacterized protein DUF2075</fullName>
    </submittedName>
</protein>
<feature type="domain" description="AAA+ ATPase" evidence="1">
    <location>
        <begin position="207"/>
        <end position="335"/>
    </location>
</feature>
<evidence type="ECO:0000313" key="2">
    <source>
        <dbReference type="EMBL" id="SOC05749.1"/>
    </source>
</evidence>
<reference evidence="3" key="1">
    <citation type="submission" date="2017-08" db="EMBL/GenBank/DDBJ databases">
        <authorList>
            <person name="Varghese N."/>
            <person name="Submissions S."/>
        </authorList>
    </citation>
    <scope>NUCLEOTIDE SEQUENCE [LARGE SCALE GENOMIC DNA]</scope>
    <source>
        <strain evidence="3">JC22</strain>
    </source>
</reference>
<gene>
    <name evidence="2" type="ORF">SAMN05880501_104107</name>
</gene>
<dbReference type="CDD" id="cd00009">
    <property type="entry name" value="AAA"/>
    <property type="match status" value="1"/>
</dbReference>
<keyword evidence="3" id="KW-1185">Reference proteome</keyword>
<proteinExistence type="predicted"/>
<sequence>MKAINLLSLLSARGDLSLTNFSKYVEQFGMNPKIRISEVDDLKSLVEEMKKHTEQFTIFHNFYVGFMINRIGKEFDLLRIGEKSVVNIELKRESNEEKVLRQLVQNQYYLKFLDKEVYNFTYISSTKKLYFLTNSNQLQEVEMPQLIERLQEQTLIQIGDLDDVFDPTNYLVSPFNSPESFIEDKYFLSAQQSTYKREILNLVPTDKTSFIVIEGGPGTGKTLLTYDIAKEYLNKSKKVLIFNCGRLNKGHEKLIKDFQWPIEPISNFNKAKQLTYDFSQYDLIIFDEAQRLYKNKFFKLIELISNLKIKCIFSLDPDQVLTTFEINNNIPKLIHDQLNPVTYELTTIIRHNIEISSFINNLFDLARTSDIKKFSNISIQYFSSKKIARSYLQYMREEGWKIIDYTRSRYIDQPDNDHSVKGYRRDTTGQEYDHVVAVIDKLFYYKDNRKLAAKEDEKKPYYQPTKMLYQNINRTRKKLHLVIVHNTEVLDKVLKILN</sequence>
<organism evidence="2 3">
    <name type="scientific">Ureibacillus xyleni</name>
    <dbReference type="NCBI Taxonomy" id="614648"/>
    <lineage>
        <taxon>Bacteria</taxon>
        <taxon>Bacillati</taxon>
        <taxon>Bacillota</taxon>
        <taxon>Bacilli</taxon>
        <taxon>Bacillales</taxon>
        <taxon>Caryophanaceae</taxon>
        <taxon>Ureibacillus</taxon>
    </lineage>
</organism>
<dbReference type="RefSeq" id="WP_097073068.1">
    <property type="nucleotide sequence ID" value="NZ_OBMQ01000004.1"/>
</dbReference>
<dbReference type="Pfam" id="PF09848">
    <property type="entry name" value="SLFN-g3_helicase"/>
    <property type="match status" value="1"/>
</dbReference>
<evidence type="ECO:0000259" key="1">
    <source>
        <dbReference type="SMART" id="SM00382"/>
    </source>
</evidence>
<dbReference type="InterPro" id="IPR003593">
    <property type="entry name" value="AAA+_ATPase"/>
</dbReference>
<dbReference type="Gene3D" id="3.40.50.300">
    <property type="entry name" value="P-loop containing nucleotide triphosphate hydrolases"/>
    <property type="match status" value="1"/>
</dbReference>
<name>A0A285SEP4_9BACL</name>
<dbReference type="SUPFAM" id="SSF52540">
    <property type="entry name" value="P-loop containing nucleoside triphosphate hydrolases"/>
    <property type="match status" value="1"/>
</dbReference>